<dbReference type="AlphaFoldDB" id="B8CB55"/>
<dbReference type="Gene3D" id="2.30.42.10">
    <property type="match status" value="1"/>
</dbReference>
<dbReference type="CDD" id="cd00136">
    <property type="entry name" value="PDZ_canonical"/>
    <property type="match status" value="1"/>
</dbReference>
<feature type="signal peptide" evidence="3">
    <location>
        <begin position="1"/>
        <end position="21"/>
    </location>
</feature>
<keyword evidence="6" id="KW-1185">Reference proteome</keyword>
<keyword evidence="2" id="KW-0472">Membrane</keyword>
<evidence type="ECO:0000313" key="5">
    <source>
        <dbReference type="EMBL" id="EED89259.1"/>
    </source>
</evidence>
<dbReference type="PROSITE" id="PS50106">
    <property type="entry name" value="PDZ"/>
    <property type="match status" value="1"/>
</dbReference>
<evidence type="ECO:0000256" key="2">
    <source>
        <dbReference type="SAM" id="Phobius"/>
    </source>
</evidence>
<keyword evidence="3" id="KW-0732">Signal</keyword>
<dbReference type="PANTHER" id="PTHR38909">
    <property type="entry name" value="G PROTEIN GAMMA DOMAIN-CONTAINING PROTEIN"/>
    <property type="match status" value="1"/>
</dbReference>
<accession>B8CB55</accession>
<sequence>MKHTTPLSLLLLATTTLQTYAASISGTIFYDLNSNGLLDTSSSNNDTSSGADVATFAEPGVSSVLIQLRSCNTDTYAVRLGSTKTDDNGEYSFDLSPVDGGECYFLRMDGSKYTFSDVGGGINANGRTVDMYLSGEEGAVVNVGVVPDHVGSDGGSGEVMPTVATTVAGVSNATVVVLPTISTTVAATDSAIADDGALNETDATVDFIPTTPSSTVDDGSVEDLFFDGSGNTTTTTDDISDTMGDNITVSGNATDVVVNVPAVEPSVNETAVDVVEDDVGVNATDAIIDINATDVVVDANVADGVNETIFDGINNATIEEPVQITSSPTESATEAQPTASPIKNVSKPPPKEDGPKGNGTATTDVNNSTAHTTQPTPSPTPKPTSCVGCALSLAAPIQVQLDNIPTSSLASDNMLIDDAKDVFEAVCGRFLNEQLSIATPPISNVECTVVGGSLAVVRRLNEQQQSRLRSNGGRRLAEVLLADVEVTGESTSTQSFQTAKDIPFKQLLAGTFTVQGFIFAEQLKDEESARGGETTFQAVQNIRGIATYDAVEEAEMAGDSEDSSSGGMPIGVMAGIAVGGLVVIILVVFIVKRARNNRRYANDDDDVESTKQKKLRQPTEDFFGSLKDNANNSRTKPSPANSSKTGPTVITPVSVRSNPSGVEVGFVPKSFSEKASRGGEQALDSSLNNRVRRDVMAPSGKLGIMVANTAGYGPAVHTIRPGSPMEGLVFVDDIIIAVNNINTREYTAEQITQIMKDTVGQERKITVLSAHR</sequence>
<proteinExistence type="predicted"/>
<dbReference type="SUPFAM" id="SSF117074">
    <property type="entry name" value="Hypothetical protein PA1324"/>
    <property type="match status" value="1"/>
</dbReference>
<dbReference type="InParanoid" id="B8CB55"/>
<dbReference type="Proteomes" id="UP000001449">
    <property type="component" value="Chromosome 13"/>
</dbReference>
<dbReference type="EMBL" id="CM000648">
    <property type="protein sequence ID" value="EED89259.1"/>
    <property type="molecule type" value="Genomic_DNA"/>
</dbReference>
<feature type="domain" description="PDZ" evidence="4">
    <location>
        <begin position="699"/>
        <end position="758"/>
    </location>
</feature>
<dbReference type="SMART" id="SM00228">
    <property type="entry name" value="PDZ"/>
    <property type="match status" value="1"/>
</dbReference>
<dbReference type="InterPro" id="IPR013783">
    <property type="entry name" value="Ig-like_fold"/>
</dbReference>
<dbReference type="InterPro" id="IPR036034">
    <property type="entry name" value="PDZ_sf"/>
</dbReference>
<dbReference type="eggNOG" id="ENOG502QYB0">
    <property type="taxonomic scope" value="Eukaryota"/>
</dbReference>
<feature type="compositionally biased region" description="Polar residues" evidence="1">
    <location>
        <begin position="325"/>
        <end position="343"/>
    </location>
</feature>
<dbReference type="GeneID" id="7445722"/>
<feature type="chain" id="PRO_5002869956" description="PDZ domain-containing protein" evidence="3">
    <location>
        <begin position="22"/>
        <end position="772"/>
    </location>
</feature>
<evidence type="ECO:0000313" key="6">
    <source>
        <dbReference type="Proteomes" id="UP000001449"/>
    </source>
</evidence>
<dbReference type="PANTHER" id="PTHR38909:SF1">
    <property type="entry name" value="G PROTEIN GAMMA DOMAIN-CONTAINING PROTEIN"/>
    <property type="match status" value="1"/>
</dbReference>
<dbReference type="KEGG" id="tps:THAPSDRAFT_24617"/>
<dbReference type="SUPFAM" id="SSF50156">
    <property type="entry name" value="PDZ domain-like"/>
    <property type="match status" value="1"/>
</dbReference>
<feature type="region of interest" description="Disordered" evidence="1">
    <location>
        <begin position="325"/>
        <end position="384"/>
    </location>
</feature>
<keyword evidence="2" id="KW-0812">Transmembrane</keyword>
<evidence type="ECO:0000259" key="4">
    <source>
        <dbReference type="PROSITE" id="PS50106"/>
    </source>
</evidence>
<feature type="transmembrane region" description="Helical" evidence="2">
    <location>
        <begin position="570"/>
        <end position="591"/>
    </location>
</feature>
<reference evidence="5 6" key="1">
    <citation type="journal article" date="2004" name="Science">
        <title>The genome of the diatom Thalassiosira pseudonana: ecology, evolution, and metabolism.</title>
        <authorList>
            <person name="Armbrust E.V."/>
            <person name="Berges J.A."/>
            <person name="Bowler C."/>
            <person name="Green B.R."/>
            <person name="Martinez D."/>
            <person name="Putnam N.H."/>
            <person name="Zhou S."/>
            <person name="Allen A.E."/>
            <person name="Apt K.E."/>
            <person name="Bechner M."/>
            <person name="Brzezinski M.A."/>
            <person name="Chaal B.K."/>
            <person name="Chiovitti A."/>
            <person name="Davis A.K."/>
            <person name="Demarest M.S."/>
            <person name="Detter J.C."/>
            <person name="Glavina T."/>
            <person name="Goodstein D."/>
            <person name="Hadi M.Z."/>
            <person name="Hellsten U."/>
            <person name="Hildebrand M."/>
            <person name="Jenkins B.D."/>
            <person name="Jurka J."/>
            <person name="Kapitonov V.V."/>
            <person name="Kroger N."/>
            <person name="Lau W.W."/>
            <person name="Lane T.W."/>
            <person name="Larimer F.W."/>
            <person name="Lippmeier J.C."/>
            <person name="Lucas S."/>
            <person name="Medina M."/>
            <person name="Montsant A."/>
            <person name="Obornik M."/>
            <person name="Parker M.S."/>
            <person name="Palenik B."/>
            <person name="Pazour G.J."/>
            <person name="Richardson P.M."/>
            <person name="Rynearson T.A."/>
            <person name="Saito M.A."/>
            <person name="Schwartz D.C."/>
            <person name="Thamatrakoln K."/>
            <person name="Valentin K."/>
            <person name="Vardi A."/>
            <person name="Wilkerson F.P."/>
            <person name="Rokhsar D.S."/>
        </authorList>
    </citation>
    <scope>NUCLEOTIDE SEQUENCE [LARGE SCALE GENOMIC DNA]</scope>
    <source>
        <strain evidence="5 6">CCMP1335</strain>
    </source>
</reference>
<dbReference type="HOGENOM" id="CLU_362311_0_0_1"/>
<reference evidence="5 6" key="2">
    <citation type="journal article" date="2008" name="Nature">
        <title>The Phaeodactylum genome reveals the evolutionary history of diatom genomes.</title>
        <authorList>
            <person name="Bowler C."/>
            <person name="Allen A.E."/>
            <person name="Badger J.H."/>
            <person name="Grimwood J."/>
            <person name="Jabbari K."/>
            <person name="Kuo A."/>
            <person name="Maheswari U."/>
            <person name="Martens C."/>
            <person name="Maumus F."/>
            <person name="Otillar R.P."/>
            <person name="Rayko E."/>
            <person name="Salamov A."/>
            <person name="Vandepoele K."/>
            <person name="Beszteri B."/>
            <person name="Gruber A."/>
            <person name="Heijde M."/>
            <person name="Katinka M."/>
            <person name="Mock T."/>
            <person name="Valentin K."/>
            <person name="Verret F."/>
            <person name="Berges J.A."/>
            <person name="Brownlee C."/>
            <person name="Cadoret J.P."/>
            <person name="Chiovitti A."/>
            <person name="Choi C.J."/>
            <person name="Coesel S."/>
            <person name="De Martino A."/>
            <person name="Detter J.C."/>
            <person name="Durkin C."/>
            <person name="Falciatore A."/>
            <person name="Fournet J."/>
            <person name="Haruta M."/>
            <person name="Huysman M.J."/>
            <person name="Jenkins B.D."/>
            <person name="Jiroutova K."/>
            <person name="Jorgensen R.E."/>
            <person name="Joubert Y."/>
            <person name="Kaplan A."/>
            <person name="Kroger N."/>
            <person name="Kroth P.G."/>
            <person name="La Roche J."/>
            <person name="Lindquist E."/>
            <person name="Lommer M."/>
            <person name="Martin-Jezequel V."/>
            <person name="Lopez P.J."/>
            <person name="Lucas S."/>
            <person name="Mangogna M."/>
            <person name="McGinnis K."/>
            <person name="Medlin L.K."/>
            <person name="Montsant A."/>
            <person name="Oudot-Le Secq M.P."/>
            <person name="Napoli C."/>
            <person name="Obornik M."/>
            <person name="Parker M.S."/>
            <person name="Petit J.L."/>
            <person name="Porcel B.M."/>
            <person name="Poulsen N."/>
            <person name="Robison M."/>
            <person name="Rychlewski L."/>
            <person name="Rynearson T.A."/>
            <person name="Schmutz J."/>
            <person name="Shapiro H."/>
            <person name="Siaut M."/>
            <person name="Stanley M."/>
            <person name="Sussman M.R."/>
            <person name="Taylor A.R."/>
            <person name="Vardi A."/>
            <person name="von Dassow P."/>
            <person name="Vyverman W."/>
            <person name="Willis A."/>
            <person name="Wyrwicz L.S."/>
            <person name="Rokhsar D.S."/>
            <person name="Weissenbach J."/>
            <person name="Armbrust E.V."/>
            <person name="Green B.R."/>
            <person name="Van de Peer Y."/>
            <person name="Grigoriev I.V."/>
        </authorList>
    </citation>
    <scope>NUCLEOTIDE SEQUENCE [LARGE SCALE GENOMIC DNA]</scope>
    <source>
        <strain evidence="5 6">CCMP1335</strain>
    </source>
</reference>
<feature type="compositionally biased region" description="Polar residues" evidence="1">
    <location>
        <begin position="628"/>
        <end position="648"/>
    </location>
</feature>
<name>B8CB55_THAPS</name>
<dbReference type="Gene3D" id="2.60.40.10">
    <property type="entry name" value="Immunoglobulins"/>
    <property type="match status" value="1"/>
</dbReference>
<protein>
    <recommendedName>
        <fullName evidence="4">PDZ domain-containing protein</fullName>
    </recommendedName>
</protein>
<feature type="region of interest" description="Disordered" evidence="1">
    <location>
        <begin position="602"/>
        <end position="656"/>
    </location>
</feature>
<organism evidence="5 6">
    <name type="scientific">Thalassiosira pseudonana</name>
    <name type="common">Marine diatom</name>
    <name type="synonym">Cyclotella nana</name>
    <dbReference type="NCBI Taxonomy" id="35128"/>
    <lineage>
        <taxon>Eukaryota</taxon>
        <taxon>Sar</taxon>
        <taxon>Stramenopiles</taxon>
        <taxon>Ochrophyta</taxon>
        <taxon>Bacillariophyta</taxon>
        <taxon>Coscinodiscophyceae</taxon>
        <taxon>Thalassiosirophycidae</taxon>
        <taxon>Thalassiosirales</taxon>
        <taxon>Thalassiosiraceae</taxon>
        <taxon>Thalassiosira</taxon>
    </lineage>
</organism>
<dbReference type="PaxDb" id="35128-Thaps24617"/>
<dbReference type="RefSeq" id="XP_002293523.1">
    <property type="nucleotide sequence ID" value="XM_002293487.1"/>
</dbReference>
<keyword evidence="2" id="KW-1133">Transmembrane helix</keyword>
<evidence type="ECO:0000256" key="1">
    <source>
        <dbReference type="SAM" id="MobiDB-lite"/>
    </source>
</evidence>
<evidence type="ECO:0000256" key="3">
    <source>
        <dbReference type="SAM" id="SignalP"/>
    </source>
</evidence>
<gene>
    <name evidence="5" type="ORF">THAPSDRAFT_24617</name>
</gene>
<dbReference type="InterPro" id="IPR001478">
    <property type="entry name" value="PDZ"/>
</dbReference>